<evidence type="ECO:0000313" key="4">
    <source>
        <dbReference type="Proteomes" id="UP000078543"/>
    </source>
</evidence>
<proteinExistence type="predicted"/>
<evidence type="ECO:0000256" key="2">
    <source>
        <dbReference type="SAM" id="SignalP"/>
    </source>
</evidence>
<feature type="region of interest" description="Disordered" evidence="1">
    <location>
        <begin position="30"/>
        <end position="85"/>
    </location>
</feature>
<dbReference type="EMBL" id="LWQU01000075">
    <property type="protein sequence ID" value="OAN58033.1"/>
    <property type="molecule type" value="Genomic_DNA"/>
</dbReference>
<dbReference type="AlphaFoldDB" id="A0A178MYP1"/>
<evidence type="ECO:0008006" key="5">
    <source>
        <dbReference type="Google" id="ProtNLM"/>
    </source>
</evidence>
<keyword evidence="2" id="KW-0732">Signal</keyword>
<organism evidence="3 4">
    <name type="scientific">Magnetospirillum moscoviense</name>
    <dbReference type="NCBI Taxonomy" id="1437059"/>
    <lineage>
        <taxon>Bacteria</taxon>
        <taxon>Pseudomonadati</taxon>
        <taxon>Pseudomonadota</taxon>
        <taxon>Alphaproteobacteria</taxon>
        <taxon>Rhodospirillales</taxon>
        <taxon>Rhodospirillaceae</taxon>
        <taxon>Magnetospirillum</taxon>
    </lineage>
</organism>
<accession>A0A178MYP1</accession>
<gene>
    <name evidence="3" type="ORF">A6A05_07635</name>
</gene>
<name>A0A178MYP1_9PROT</name>
<dbReference type="Proteomes" id="UP000078543">
    <property type="component" value="Unassembled WGS sequence"/>
</dbReference>
<evidence type="ECO:0000256" key="1">
    <source>
        <dbReference type="SAM" id="MobiDB-lite"/>
    </source>
</evidence>
<evidence type="ECO:0000313" key="3">
    <source>
        <dbReference type="EMBL" id="OAN58033.1"/>
    </source>
</evidence>
<protein>
    <recommendedName>
        <fullName evidence="5">Secreted protein</fullName>
    </recommendedName>
</protein>
<sequence length="85" mass="8999">MKRIAALLSLCVVLSACAVVDLAAHGVKEYERSRGENGAPPEDDLQARSQAAQPVSAQRVPVVEPAAEPTQPVPPRESVNVESLK</sequence>
<feature type="chain" id="PRO_5008092366" description="Secreted protein" evidence="2">
    <location>
        <begin position="19"/>
        <end position="85"/>
    </location>
</feature>
<feature type="compositionally biased region" description="Polar residues" evidence="1">
    <location>
        <begin position="47"/>
        <end position="56"/>
    </location>
</feature>
<dbReference type="STRING" id="1437059.A6A05_07635"/>
<dbReference type="PROSITE" id="PS51257">
    <property type="entry name" value="PROKAR_LIPOPROTEIN"/>
    <property type="match status" value="1"/>
</dbReference>
<comment type="caution">
    <text evidence="3">The sequence shown here is derived from an EMBL/GenBank/DDBJ whole genome shotgun (WGS) entry which is preliminary data.</text>
</comment>
<reference evidence="3 4" key="1">
    <citation type="submission" date="2016-04" db="EMBL/GenBank/DDBJ databases">
        <title>Draft genome sequence of freshwater magnetotactic bacteria Magnetospirillum marisnigri SP-1 and Magnetospirillum moscoviense BB-1.</title>
        <authorList>
            <person name="Koziaeva V."/>
            <person name="Dziuba M.V."/>
            <person name="Ivanov T.M."/>
            <person name="Kuznetsov B."/>
            <person name="Grouzdev D.S."/>
        </authorList>
    </citation>
    <scope>NUCLEOTIDE SEQUENCE [LARGE SCALE GENOMIC DNA]</scope>
    <source>
        <strain evidence="3 4">BB-1</strain>
    </source>
</reference>
<feature type="signal peptide" evidence="2">
    <location>
        <begin position="1"/>
        <end position="18"/>
    </location>
</feature>
<keyword evidence="4" id="KW-1185">Reference proteome</keyword>
<dbReference type="RefSeq" id="WP_068497606.1">
    <property type="nucleotide sequence ID" value="NZ_LWQU01000075.1"/>
</dbReference>